<evidence type="ECO:0000313" key="2">
    <source>
        <dbReference type="EMBL" id="QED28238.1"/>
    </source>
</evidence>
<keyword evidence="1" id="KW-0732">Signal</keyword>
<evidence type="ECO:0000256" key="1">
    <source>
        <dbReference type="SAM" id="SignalP"/>
    </source>
</evidence>
<evidence type="ECO:0000313" key="3">
    <source>
        <dbReference type="Proteomes" id="UP000321595"/>
    </source>
</evidence>
<proteinExistence type="predicted"/>
<dbReference type="KEGG" id="bbae:FRD01_13540"/>
<dbReference type="AlphaFoldDB" id="A0A5B8XTM1"/>
<dbReference type="RefSeq" id="WP_146960486.1">
    <property type="nucleotide sequence ID" value="NZ_CP042467.1"/>
</dbReference>
<dbReference type="Proteomes" id="UP000321595">
    <property type="component" value="Chromosome"/>
</dbReference>
<keyword evidence="3" id="KW-1185">Reference proteome</keyword>
<organism evidence="2 3">
    <name type="scientific">Microvenator marinus</name>
    <dbReference type="NCBI Taxonomy" id="2600177"/>
    <lineage>
        <taxon>Bacteria</taxon>
        <taxon>Deltaproteobacteria</taxon>
        <taxon>Bradymonadales</taxon>
        <taxon>Microvenatoraceae</taxon>
        <taxon>Microvenator</taxon>
    </lineage>
</organism>
<gene>
    <name evidence="2" type="ORF">FRD01_13540</name>
</gene>
<accession>A0A5B8XTM1</accession>
<name>A0A5B8XTM1_9DELT</name>
<dbReference type="PROSITE" id="PS51257">
    <property type="entry name" value="PROKAR_LIPOPROTEIN"/>
    <property type="match status" value="1"/>
</dbReference>
<reference evidence="2 3" key="1">
    <citation type="submission" date="2019-08" db="EMBL/GenBank/DDBJ databases">
        <authorList>
            <person name="Liang Q."/>
        </authorList>
    </citation>
    <scope>NUCLEOTIDE SEQUENCE [LARGE SCALE GENOMIC DNA]</scope>
    <source>
        <strain evidence="2 3">V1718</strain>
    </source>
</reference>
<sequence length="140" mass="15315">MKKYVLILIATLGLSCATTEDTTTEDVTPEATQQAPVQQPAAAQVLFEMQVHDGDKVVSNPKIKTVEGHPMSMSVNYNGTENTNFDYTWSLEENLVKLGVAIKGPQGEESFQELRFALGEATKFETPDGRYTVSITANSL</sequence>
<feature type="signal peptide" evidence="1">
    <location>
        <begin position="1"/>
        <end position="17"/>
    </location>
</feature>
<dbReference type="EMBL" id="CP042467">
    <property type="protein sequence ID" value="QED28238.1"/>
    <property type="molecule type" value="Genomic_DNA"/>
</dbReference>
<protein>
    <submittedName>
        <fullName evidence="2">Uncharacterized protein</fullName>
    </submittedName>
</protein>
<feature type="chain" id="PRO_5022881975" evidence="1">
    <location>
        <begin position="18"/>
        <end position="140"/>
    </location>
</feature>